<dbReference type="PANTHER" id="PTHR30055">
    <property type="entry name" value="HTH-TYPE TRANSCRIPTIONAL REGULATOR RUTR"/>
    <property type="match status" value="1"/>
</dbReference>
<evidence type="ECO:0000256" key="4">
    <source>
        <dbReference type="PROSITE-ProRule" id="PRU00335"/>
    </source>
</evidence>
<dbReference type="SUPFAM" id="SSF48498">
    <property type="entry name" value="Tetracyclin repressor-like, C-terminal domain"/>
    <property type="match status" value="1"/>
</dbReference>
<keyword evidence="2 4" id="KW-0238">DNA-binding</keyword>
<dbReference type="SUPFAM" id="SSF46689">
    <property type="entry name" value="Homeodomain-like"/>
    <property type="match status" value="1"/>
</dbReference>
<evidence type="ECO:0000256" key="1">
    <source>
        <dbReference type="ARBA" id="ARBA00023015"/>
    </source>
</evidence>
<gene>
    <name evidence="7" type="ORF">AB5J58_23340</name>
</gene>
<dbReference type="Pfam" id="PF02909">
    <property type="entry name" value="TetR_C_1"/>
    <property type="match status" value="1"/>
</dbReference>
<dbReference type="AlphaFoldDB" id="A0AB39MCM5"/>
<name>A0AB39MCM5_9ACTN</name>
<dbReference type="GO" id="GO:0003700">
    <property type="term" value="F:DNA-binding transcription factor activity"/>
    <property type="evidence" value="ECO:0007669"/>
    <property type="project" value="TreeGrafter"/>
</dbReference>
<dbReference type="PROSITE" id="PS50977">
    <property type="entry name" value="HTH_TETR_2"/>
    <property type="match status" value="1"/>
</dbReference>
<dbReference type="EMBL" id="CP163431">
    <property type="protein sequence ID" value="XDQ02906.1"/>
    <property type="molecule type" value="Genomic_DNA"/>
</dbReference>
<sequence>MAKTTPSSGRSERTSVWLSRKAPRTGRGGGQPGLDRTRITEVTVRLLDAEGLAKFSMRRLAAELNVTAMSVYWYVNSKDDLLELALDAVFGELRLPEPEAEDEDWREQLRMLATEYRALLVRHAWLSPLAGTFLNIGPNSLSFSRVVQRVVRRTGLPDHGLTGAIVAVFQFVYGYGTIEGHFFARVADTGMTPDDYFRHAMTTVTEAPTAAEVLAESRQLMAARGGDTVAEMMDRDFTFALDLLVAGIEAMVKRDGGLDPELQK</sequence>
<protein>
    <submittedName>
        <fullName evidence="7">TetR/AcrR family transcriptional regulator</fullName>
    </submittedName>
</protein>
<dbReference type="PANTHER" id="PTHR30055:SF151">
    <property type="entry name" value="TRANSCRIPTIONAL REGULATORY PROTEIN"/>
    <property type="match status" value="1"/>
</dbReference>
<dbReference type="RefSeq" id="WP_369188965.1">
    <property type="nucleotide sequence ID" value="NZ_CP163431.1"/>
</dbReference>
<feature type="compositionally biased region" description="Polar residues" evidence="5">
    <location>
        <begin position="1"/>
        <end position="17"/>
    </location>
</feature>
<keyword evidence="3" id="KW-0804">Transcription</keyword>
<feature type="domain" description="HTH tetR-type" evidence="6">
    <location>
        <begin position="33"/>
        <end position="93"/>
    </location>
</feature>
<organism evidence="7">
    <name type="scientific">Streptomyces sp. R08</name>
    <dbReference type="NCBI Taxonomy" id="3238624"/>
    <lineage>
        <taxon>Bacteria</taxon>
        <taxon>Bacillati</taxon>
        <taxon>Actinomycetota</taxon>
        <taxon>Actinomycetes</taxon>
        <taxon>Kitasatosporales</taxon>
        <taxon>Streptomycetaceae</taxon>
        <taxon>Streptomyces</taxon>
    </lineage>
</organism>
<reference evidence="7" key="1">
    <citation type="submission" date="2024-07" db="EMBL/GenBank/DDBJ databases">
        <authorList>
            <person name="Yu S.T."/>
        </authorList>
    </citation>
    <scope>NUCLEOTIDE SEQUENCE</scope>
    <source>
        <strain evidence="7">R08</strain>
    </source>
</reference>
<dbReference type="InterPro" id="IPR009057">
    <property type="entry name" value="Homeodomain-like_sf"/>
</dbReference>
<evidence type="ECO:0000259" key="6">
    <source>
        <dbReference type="PROSITE" id="PS50977"/>
    </source>
</evidence>
<dbReference type="InterPro" id="IPR004111">
    <property type="entry name" value="Repressor_TetR_C"/>
</dbReference>
<proteinExistence type="predicted"/>
<evidence type="ECO:0000256" key="5">
    <source>
        <dbReference type="SAM" id="MobiDB-lite"/>
    </source>
</evidence>
<dbReference type="InterPro" id="IPR001647">
    <property type="entry name" value="HTH_TetR"/>
</dbReference>
<evidence type="ECO:0000256" key="3">
    <source>
        <dbReference type="ARBA" id="ARBA00023163"/>
    </source>
</evidence>
<dbReference type="GO" id="GO:0045892">
    <property type="term" value="P:negative regulation of DNA-templated transcription"/>
    <property type="evidence" value="ECO:0007669"/>
    <property type="project" value="InterPro"/>
</dbReference>
<accession>A0AB39MCM5</accession>
<keyword evidence="1" id="KW-0805">Transcription regulation</keyword>
<feature type="DNA-binding region" description="H-T-H motif" evidence="4">
    <location>
        <begin position="56"/>
        <end position="75"/>
    </location>
</feature>
<evidence type="ECO:0000256" key="2">
    <source>
        <dbReference type="ARBA" id="ARBA00023125"/>
    </source>
</evidence>
<feature type="region of interest" description="Disordered" evidence="5">
    <location>
        <begin position="1"/>
        <end position="35"/>
    </location>
</feature>
<dbReference type="GO" id="GO:0000976">
    <property type="term" value="F:transcription cis-regulatory region binding"/>
    <property type="evidence" value="ECO:0007669"/>
    <property type="project" value="TreeGrafter"/>
</dbReference>
<evidence type="ECO:0000313" key="7">
    <source>
        <dbReference type="EMBL" id="XDQ02906.1"/>
    </source>
</evidence>
<dbReference type="Gene3D" id="1.10.357.10">
    <property type="entry name" value="Tetracycline Repressor, domain 2"/>
    <property type="match status" value="1"/>
</dbReference>
<dbReference type="Gene3D" id="1.10.10.60">
    <property type="entry name" value="Homeodomain-like"/>
    <property type="match status" value="1"/>
</dbReference>
<dbReference type="InterPro" id="IPR036271">
    <property type="entry name" value="Tet_transcr_reg_TetR-rel_C_sf"/>
</dbReference>
<dbReference type="InterPro" id="IPR050109">
    <property type="entry name" value="HTH-type_TetR-like_transc_reg"/>
</dbReference>
<dbReference type="Pfam" id="PF00440">
    <property type="entry name" value="TetR_N"/>
    <property type="match status" value="1"/>
</dbReference>